<dbReference type="STRING" id="1318743.PU02_0251"/>
<evidence type="ECO:0000313" key="1">
    <source>
        <dbReference type="EMBL" id="ALE03065.1"/>
    </source>
</evidence>
<dbReference type="EMBL" id="CP010401">
    <property type="protein sequence ID" value="ALE03065.1"/>
    <property type="molecule type" value="Genomic_DNA"/>
</dbReference>
<keyword evidence="2" id="KW-1185">Reference proteome</keyword>
<evidence type="ECO:0000313" key="2">
    <source>
        <dbReference type="Proteomes" id="UP000057213"/>
    </source>
</evidence>
<dbReference type="AlphaFoldDB" id="A0A0M3T2N9"/>
<accession>A0A0M3T2N9</accession>
<dbReference type="Proteomes" id="UP000057213">
    <property type="component" value="Chromosome"/>
</dbReference>
<dbReference type="PATRIC" id="fig|1318743.3.peg.264"/>
<dbReference type="OrthoDB" id="7923053at2"/>
<gene>
    <name evidence="1" type="ORF">PU02_0251</name>
</gene>
<dbReference type="RefSeq" id="WP_082311421.1">
    <property type="nucleotide sequence ID" value="NZ_CP010401.1"/>
</dbReference>
<sequence>MDCKNYQERYSLHLTNQWSWEEMKPYKNDINKAINKYTKRFSDDLCLKTMAQEIINGQTQLWLILKNEIDFSAFAVTKIDRTYTGKKRVVLLDLAGEGGPKLAHLIDKLEEWARTIKADEILTMGRMGWAKMLKYHGYTPDFIHYRKVLT</sequence>
<reference evidence="1 2" key="1">
    <citation type="journal article" date="2015" name="Genome Announc.">
        <title>Complete Genome Sequence of Bartonella ancashensis Strain 20.00, Isolated from the Blood of a Patient with Verruga Peruana.</title>
        <authorList>
            <person name="Hang J."/>
            <person name="Mullins K.E."/>
            <person name="Clifford R.J."/>
            <person name="Onmus-Leone F."/>
            <person name="Yang Y."/>
            <person name="Jiang J."/>
            <person name="Leguia M."/>
            <person name="Kasper M.R."/>
            <person name="Maguina C."/>
            <person name="Lesho E.P."/>
            <person name="Jarman R.G."/>
            <person name="Richards A.L."/>
            <person name="Blazes D."/>
        </authorList>
    </citation>
    <scope>NUCLEOTIDE SEQUENCE [LARGE SCALE GENOMIC DNA]</scope>
    <source>
        <strain evidence="1 2">20.00</strain>
    </source>
</reference>
<organism evidence="1 2">
    <name type="scientific">Bartonella ancashensis</name>
    <dbReference type="NCBI Taxonomy" id="1318743"/>
    <lineage>
        <taxon>Bacteria</taxon>
        <taxon>Pseudomonadati</taxon>
        <taxon>Pseudomonadota</taxon>
        <taxon>Alphaproteobacteria</taxon>
        <taxon>Hyphomicrobiales</taxon>
        <taxon>Bartonellaceae</taxon>
        <taxon>Bartonella</taxon>
    </lineage>
</organism>
<dbReference type="KEGG" id="banc:PU02_0251"/>
<protein>
    <submittedName>
        <fullName evidence="1">Phage protein</fullName>
    </submittedName>
</protein>
<proteinExistence type="predicted"/>
<name>A0A0M3T2N9_9HYPH</name>